<protein>
    <submittedName>
        <fullName evidence="1">Uncharacterized protein</fullName>
    </submittedName>
</protein>
<reference evidence="1" key="1">
    <citation type="journal article" date="2021" name="Proc. Natl. Acad. Sci. U.S.A.">
        <title>A Catalog of Tens of Thousands of Viruses from Human Metagenomes Reveals Hidden Associations with Chronic Diseases.</title>
        <authorList>
            <person name="Tisza M.J."/>
            <person name="Buck C.B."/>
        </authorList>
    </citation>
    <scope>NUCLEOTIDE SEQUENCE</scope>
    <source>
        <strain evidence="1">CtgN495</strain>
    </source>
</reference>
<dbReference type="EMBL" id="BK016063">
    <property type="protein sequence ID" value="DAF92138.1"/>
    <property type="molecule type" value="Genomic_DNA"/>
</dbReference>
<name>A0A8S5UCL4_9CAUD</name>
<evidence type="ECO:0000313" key="1">
    <source>
        <dbReference type="EMBL" id="DAF92138.1"/>
    </source>
</evidence>
<organism evidence="1">
    <name type="scientific">Siphoviridae sp. ctgN495</name>
    <dbReference type="NCBI Taxonomy" id="2825608"/>
    <lineage>
        <taxon>Viruses</taxon>
        <taxon>Duplodnaviria</taxon>
        <taxon>Heunggongvirae</taxon>
        <taxon>Uroviricota</taxon>
        <taxon>Caudoviricetes</taxon>
    </lineage>
</organism>
<proteinExistence type="predicted"/>
<accession>A0A8S5UCL4</accession>
<sequence>MKLDSPNSYHHHIASPWSNTDALIDSILWCQSWHSGQVLLFYLLCPSNPLSTK</sequence>